<feature type="domain" description="FAS1" evidence="3">
    <location>
        <begin position="85"/>
        <end position="229"/>
    </location>
</feature>
<dbReference type="Gene3D" id="2.30.180.10">
    <property type="entry name" value="FAS1 domain"/>
    <property type="match status" value="1"/>
</dbReference>
<dbReference type="PROSITE" id="PS51257">
    <property type="entry name" value="PROKAR_LIPOPROTEIN"/>
    <property type="match status" value="1"/>
</dbReference>
<dbReference type="PANTHER" id="PTHR10900:SF77">
    <property type="entry name" value="FI19380P1"/>
    <property type="match status" value="1"/>
</dbReference>
<sequence length="232" mass="24102">MTNFLKLASVSVLALALTACGAEDSKMADKVAETTVAAEADMKAAAAKAEAEMKQAAAKAKAEADKLQASMNVNVMVGGAAMSPTKTIVENARQADNLKTLVALVKQAQLADTLSRPGPYTVFAPTDAAFKAVPKETTAALMKDENRKTLQGILTYHVVAGKMTASDLVKQIEKNGGSYTAETVAGGDLKFRLDGSKVKITDGKGGVSTVTIADVMQSNGVVHVVDTVLMPK</sequence>
<dbReference type="SUPFAM" id="SSF82153">
    <property type="entry name" value="FAS1 domain"/>
    <property type="match status" value="1"/>
</dbReference>
<feature type="coiled-coil region" evidence="1">
    <location>
        <begin position="39"/>
        <end position="70"/>
    </location>
</feature>
<dbReference type="InterPro" id="IPR050904">
    <property type="entry name" value="Adhesion/Biosynth-related"/>
</dbReference>
<keyword evidence="2" id="KW-0732">Signal</keyword>
<proteinExistence type="predicted"/>
<evidence type="ECO:0000256" key="2">
    <source>
        <dbReference type="SAM" id="SignalP"/>
    </source>
</evidence>
<dbReference type="EMBL" id="BMYV01000003">
    <property type="protein sequence ID" value="GGX75394.1"/>
    <property type="molecule type" value="Genomic_DNA"/>
</dbReference>
<dbReference type="PROSITE" id="PS50213">
    <property type="entry name" value="FAS1"/>
    <property type="match status" value="1"/>
</dbReference>
<dbReference type="PANTHER" id="PTHR10900">
    <property type="entry name" value="PERIOSTIN-RELATED"/>
    <property type="match status" value="1"/>
</dbReference>
<dbReference type="InterPro" id="IPR000782">
    <property type="entry name" value="FAS1_domain"/>
</dbReference>
<feature type="chain" id="PRO_5036880297" description="FAS1 domain-containing protein" evidence="2">
    <location>
        <begin position="22"/>
        <end position="232"/>
    </location>
</feature>
<evidence type="ECO:0000313" key="5">
    <source>
        <dbReference type="Proteomes" id="UP000600865"/>
    </source>
</evidence>
<evidence type="ECO:0000313" key="4">
    <source>
        <dbReference type="EMBL" id="GGX75394.1"/>
    </source>
</evidence>
<dbReference type="Proteomes" id="UP000600865">
    <property type="component" value="Unassembled WGS sequence"/>
</dbReference>
<gene>
    <name evidence="4" type="ORF">GCM10011309_27020</name>
</gene>
<dbReference type="AlphaFoldDB" id="A0A918NKK7"/>
<dbReference type="Pfam" id="PF02469">
    <property type="entry name" value="Fasciclin"/>
    <property type="match status" value="1"/>
</dbReference>
<accession>A0A918NKK7</accession>
<evidence type="ECO:0000256" key="1">
    <source>
        <dbReference type="SAM" id="Coils"/>
    </source>
</evidence>
<name>A0A918NKK7_9PROT</name>
<dbReference type="RefSeq" id="WP_189587076.1">
    <property type="nucleotide sequence ID" value="NZ_BMYV01000003.1"/>
</dbReference>
<keyword evidence="1" id="KW-0175">Coiled coil</keyword>
<keyword evidence="5" id="KW-1185">Reference proteome</keyword>
<dbReference type="FunFam" id="2.30.180.10:FF:000032">
    <property type="entry name" value="Fasciclin domain-containing protein, putative"/>
    <property type="match status" value="1"/>
</dbReference>
<dbReference type="InterPro" id="IPR036378">
    <property type="entry name" value="FAS1_dom_sf"/>
</dbReference>
<comment type="caution">
    <text evidence="4">The sequence shown here is derived from an EMBL/GenBank/DDBJ whole genome shotgun (WGS) entry which is preliminary data.</text>
</comment>
<protein>
    <recommendedName>
        <fullName evidence="3">FAS1 domain-containing protein</fullName>
    </recommendedName>
</protein>
<reference evidence="4 5" key="1">
    <citation type="journal article" date="2014" name="Int. J. Syst. Evol. Microbiol.">
        <title>Complete genome sequence of Corynebacterium casei LMG S-19264T (=DSM 44701T), isolated from a smear-ripened cheese.</title>
        <authorList>
            <consortium name="US DOE Joint Genome Institute (JGI-PGF)"/>
            <person name="Walter F."/>
            <person name="Albersmeier A."/>
            <person name="Kalinowski J."/>
            <person name="Ruckert C."/>
        </authorList>
    </citation>
    <scope>NUCLEOTIDE SEQUENCE [LARGE SCALE GENOMIC DNA]</scope>
    <source>
        <strain evidence="4 5">KCTC 23968</strain>
    </source>
</reference>
<feature type="signal peptide" evidence="2">
    <location>
        <begin position="1"/>
        <end position="21"/>
    </location>
</feature>
<organism evidence="4 5">
    <name type="scientific">Litorimonas cladophorae</name>
    <dbReference type="NCBI Taxonomy" id="1220491"/>
    <lineage>
        <taxon>Bacteria</taxon>
        <taxon>Pseudomonadati</taxon>
        <taxon>Pseudomonadota</taxon>
        <taxon>Alphaproteobacteria</taxon>
        <taxon>Maricaulales</taxon>
        <taxon>Robiginitomaculaceae</taxon>
    </lineage>
</organism>
<dbReference type="SMART" id="SM00554">
    <property type="entry name" value="FAS1"/>
    <property type="match status" value="1"/>
</dbReference>
<evidence type="ECO:0000259" key="3">
    <source>
        <dbReference type="PROSITE" id="PS50213"/>
    </source>
</evidence>